<dbReference type="EMBL" id="FUWJ01000001">
    <property type="protein sequence ID" value="SJZ49134.1"/>
    <property type="molecule type" value="Genomic_DNA"/>
</dbReference>
<dbReference type="STRING" id="225324.SAMN02745126_01320"/>
<accession>A0A1T4L348</accession>
<organism evidence="2 3">
    <name type="scientific">Enhydrobacter aerosaccus</name>
    <dbReference type="NCBI Taxonomy" id="225324"/>
    <lineage>
        <taxon>Bacteria</taxon>
        <taxon>Pseudomonadati</taxon>
        <taxon>Pseudomonadota</taxon>
        <taxon>Alphaproteobacteria</taxon>
        <taxon>Hyphomicrobiales</taxon>
        <taxon>Enhydrobacter</taxon>
    </lineage>
</organism>
<dbReference type="GO" id="GO:0016491">
    <property type="term" value="F:oxidoreductase activity"/>
    <property type="evidence" value="ECO:0007669"/>
    <property type="project" value="InterPro"/>
</dbReference>
<feature type="domain" description="DSBA-like thioredoxin" evidence="1">
    <location>
        <begin position="4"/>
        <end position="201"/>
    </location>
</feature>
<dbReference type="AlphaFoldDB" id="A0A1T4L348"/>
<dbReference type="Proteomes" id="UP000190092">
    <property type="component" value="Unassembled WGS sequence"/>
</dbReference>
<dbReference type="InterPro" id="IPR036249">
    <property type="entry name" value="Thioredoxin-like_sf"/>
</dbReference>
<dbReference type="CDD" id="cd03024">
    <property type="entry name" value="DsbA_FrnE"/>
    <property type="match status" value="1"/>
</dbReference>
<dbReference type="RefSeq" id="WP_218190959.1">
    <property type="nucleotide sequence ID" value="NZ_FUWJ01000001.1"/>
</dbReference>
<evidence type="ECO:0000313" key="3">
    <source>
        <dbReference type="Proteomes" id="UP000190092"/>
    </source>
</evidence>
<gene>
    <name evidence="2" type="ORF">SAMN02745126_01320</name>
</gene>
<dbReference type="PANTHER" id="PTHR13887:SF41">
    <property type="entry name" value="THIOREDOXIN SUPERFAMILY PROTEIN"/>
    <property type="match status" value="1"/>
</dbReference>
<dbReference type="PANTHER" id="PTHR13887">
    <property type="entry name" value="GLUTATHIONE S-TRANSFERASE KAPPA"/>
    <property type="match status" value="1"/>
</dbReference>
<dbReference type="Pfam" id="PF01323">
    <property type="entry name" value="DSBA"/>
    <property type="match status" value="1"/>
</dbReference>
<sequence length="219" mass="24557">MIFVDIVSDTICPWCYIGKRRFERALALSGRNDVAISWRPFQLNPDMPAEGMTRDDYVRAKFGGGDRPRQIYQAIADSGREAGIDFQFARIRRTPNTVLSHRLVHWSAKNERQDEMVGELFKAYFEEGLDIGDLETLVRCATRAGLDADLARRYLQSDDGRQEVVASDVYARRLGINGVPCFIVNRKYAVSGAQPPSAFVEVFNLAERDAATSAAQSTV</sequence>
<evidence type="ECO:0000313" key="2">
    <source>
        <dbReference type="EMBL" id="SJZ49134.1"/>
    </source>
</evidence>
<reference evidence="3" key="1">
    <citation type="submission" date="2017-02" db="EMBL/GenBank/DDBJ databases">
        <authorList>
            <person name="Varghese N."/>
            <person name="Submissions S."/>
        </authorList>
    </citation>
    <scope>NUCLEOTIDE SEQUENCE [LARGE SCALE GENOMIC DNA]</scope>
    <source>
        <strain evidence="3">ATCC 27094</strain>
    </source>
</reference>
<dbReference type="Gene3D" id="3.40.30.10">
    <property type="entry name" value="Glutaredoxin"/>
    <property type="match status" value="1"/>
</dbReference>
<dbReference type="GO" id="GO:0016853">
    <property type="term" value="F:isomerase activity"/>
    <property type="evidence" value="ECO:0007669"/>
    <property type="project" value="UniProtKB-KW"/>
</dbReference>
<dbReference type="InterPro" id="IPR001853">
    <property type="entry name" value="DSBA-like_thioredoxin_dom"/>
</dbReference>
<name>A0A1T4L348_9HYPH</name>
<evidence type="ECO:0000259" key="1">
    <source>
        <dbReference type="Pfam" id="PF01323"/>
    </source>
</evidence>
<keyword evidence="3" id="KW-1185">Reference proteome</keyword>
<proteinExistence type="predicted"/>
<protein>
    <submittedName>
        <fullName evidence="2">Predicted dithiol-disulfide isomerase, DsbA family</fullName>
    </submittedName>
</protein>
<keyword evidence="2" id="KW-0413">Isomerase</keyword>
<dbReference type="SUPFAM" id="SSF52833">
    <property type="entry name" value="Thioredoxin-like"/>
    <property type="match status" value="1"/>
</dbReference>